<dbReference type="Pfam" id="PF19300">
    <property type="entry name" value="BPD_transp_1_N"/>
    <property type="match status" value="1"/>
</dbReference>
<evidence type="ECO:0000256" key="7">
    <source>
        <dbReference type="RuleBase" id="RU363032"/>
    </source>
</evidence>
<dbReference type="InterPro" id="IPR000515">
    <property type="entry name" value="MetI-like"/>
</dbReference>
<dbReference type="STRING" id="76114.ebA5655"/>
<feature type="domain" description="ABC transmembrane type-1" evidence="8">
    <location>
        <begin position="98"/>
        <end position="307"/>
    </location>
</feature>
<feature type="transmembrane region" description="Helical" evidence="7">
    <location>
        <begin position="239"/>
        <end position="264"/>
    </location>
</feature>
<dbReference type="eggNOG" id="COG0601">
    <property type="taxonomic scope" value="Bacteria"/>
</dbReference>
<dbReference type="PANTHER" id="PTHR43163:SF6">
    <property type="entry name" value="DIPEPTIDE TRANSPORT SYSTEM PERMEASE PROTEIN DPPB-RELATED"/>
    <property type="match status" value="1"/>
</dbReference>
<keyword evidence="2 7" id="KW-0813">Transport</keyword>
<keyword evidence="5 7" id="KW-1133">Transmembrane helix</keyword>
<dbReference type="KEGG" id="eba:ebA5655"/>
<evidence type="ECO:0000313" key="10">
    <source>
        <dbReference type="Proteomes" id="UP000006552"/>
    </source>
</evidence>
<keyword evidence="10" id="KW-1185">Reference proteome</keyword>
<dbReference type="Gene3D" id="1.10.3720.10">
    <property type="entry name" value="MetI-like"/>
    <property type="match status" value="1"/>
</dbReference>
<dbReference type="HOGENOM" id="CLU_036879_0_1_4"/>
<proteinExistence type="inferred from homology"/>
<keyword evidence="6 7" id="KW-0472">Membrane</keyword>
<feature type="transmembrane region" description="Helical" evidence="7">
    <location>
        <begin position="284"/>
        <end position="310"/>
    </location>
</feature>
<evidence type="ECO:0000256" key="5">
    <source>
        <dbReference type="ARBA" id="ARBA00022989"/>
    </source>
</evidence>
<feature type="transmembrane region" description="Helical" evidence="7">
    <location>
        <begin position="137"/>
        <end position="164"/>
    </location>
</feature>
<dbReference type="CDD" id="cd06261">
    <property type="entry name" value="TM_PBP2"/>
    <property type="match status" value="1"/>
</dbReference>
<evidence type="ECO:0000313" key="9">
    <source>
        <dbReference type="EMBL" id="CAI09341.1"/>
    </source>
</evidence>
<dbReference type="RefSeq" id="WP_011239006.1">
    <property type="nucleotide sequence ID" value="NC_006513.1"/>
</dbReference>
<protein>
    <submittedName>
        <fullName evidence="9">Peptide ABC transporter permease protein</fullName>
    </submittedName>
</protein>
<dbReference type="GO" id="GO:0071916">
    <property type="term" value="F:dipeptide transmembrane transporter activity"/>
    <property type="evidence" value="ECO:0007669"/>
    <property type="project" value="TreeGrafter"/>
</dbReference>
<keyword evidence="3" id="KW-1003">Cell membrane</keyword>
<gene>
    <name evidence="9" type="ORF">ebA5655</name>
</gene>
<dbReference type="SUPFAM" id="SSF161098">
    <property type="entry name" value="MetI-like"/>
    <property type="match status" value="1"/>
</dbReference>
<sequence>MSRYLANKLLQLIITLAGVAALVFLLLRVLPGDVVEAKFLAEGGSVSEQVIAVERARLGLDRPLHVQFADWMVGLSHFELGRSMWTDRPVVDEISSRLGVTMQVAVMATIIAIVIAVPLGITAALTHGSWLDQAIRVLTVAWLSVPAFWLGMVLLLCLLLLFDWMPPIEPISFMKDPVANLTQLIWPALVVGARMSAMIARMLRSSLLEVLNEDYIRTARSKGVSERAVVVRHALGNALLPAVTVVGMEFAFLLGGLVVTEQVFNLNGIGKLLIQAVSQNDFTLIQGLVMLFAIFFVTVNFATDLLYAALDPRVRQR</sequence>
<dbReference type="PROSITE" id="PS50928">
    <property type="entry name" value="ABC_TM1"/>
    <property type="match status" value="1"/>
</dbReference>
<feature type="transmembrane region" description="Helical" evidence="7">
    <location>
        <begin position="104"/>
        <end position="125"/>
    </location>
</feature>
<accession>Q5P023</accession>
<name>Q5P023_AROAE</name>
<evidence type="ECO:0000256" key="1">
    <source>
        <dbReference type="ARBA" id="ARBA00004651"/>
    </source>
</evidence>
<dbReference type="Pfam" id="PF00528">
    <property type="entry name" value="BPD_transp_1"/>
    <property type="match status" value="1"/>
</dbReference>
<evidence type="ECO:0000259" key="8">
    <source>
        <dbReference type="PROSITE" id="PS50928"/>
    </source>
</evidence>
<comment type="similarity">
    <text evidence="7">Belongs to the binding-protein-dependent transport system permease family.</text>
</comment>
<evidence type="ECO:0000256" key="3">
    <source>
        <dbReference type="ARBA" id="ARBA00022475"/>
    </source>
</evidence>
<dbReference type="EMBL" id="CR555306">
    <property type="protein sequence ID" value="CAI09341.1"/>
    <property type="molecule type" value="Genomic_DNA"/>
</dbReference>
<evidence type="ECO:0000256" key="2">
    <source>
        <dbReference type="ARBA" id="ARBA00022448"/>
    </source>
</evidence>
<comment type="subcellular location">
    <subcellularLocation>
        <location evidence="1 7">Cell membrane</location>
        <topology evidence="1 7">Multi-pass membrane protein</topology>
    </subcellularLocation>
</comment>
<dbReference type="GO" id="GO:0005886">
    <property type="term" value="C:plasma membrane"/>
    <property type="evidence" value="ECO:0007669"/>
    <property type="project" value="UniProtKB-SubCell"/>
</dbReference>
<evidence type="ECO:0000256" key="6">
    <source>
        <dbReference type="ARBA" id="ARBA00023136"/>
    </source>
</evidence>
<reference evidence="9 10" key="1">
    <citation type="journal article" date="2005" name="Arch. Microbiol.">
        <title>The genome sequence of an anaerobic aromatic-degrading denitrifying bacterium, strain EbN1.</title>
        <authorList>
            <person name="Rabus R."/>
            <person name="Kube M."/>
            <person name="Heider J."/>
            <person name="Beck A."/>
            <person name="Heitmann K."/>
            <person name="Widdel F."/>
            <person name="Reinhardt R."/>
        </authorList>
    </citation>
    <scope>NUCLEOTIDE SEQUENCE [LARGE SCALE GENOMIC DNA]</scope>
    <source>
        <strain evidence="9 10">EbN1</strain>
    </source>
</reference>
<dbReference type="Proteomes" id="UP000006552">
    <property type="component" value="Chromosome"/>
</dbReference>
<dbReference type="PANTHER" id="PTHR43163">
    <property type="entry name" value="DIPEPTIDE TRANSPORT SYSTEM PERMEASE PROTEIN DPPB-RELATED"/>
    <property type="match status" value="1"/>
</dbReference>
<dbReference type="AlphaFoldDB" id="Q5P023"/>
<dbReference type="InterPro" id="IPR045621">
    <property type="entry name" value="BPD_transp_1_N"/>
</dbReference>
<dbReference type="InterPro" id="IPR035906">
    <property type="entry name" value="MetI-like_sf"/>
</dbReference>
<organism evidence="9 10">
    <name type="scientific">Aromatoleum aromaticum (strain DSM 19018 / LMG 30748 / EbN1)</name>
    <name type="common">Azoarcus sp. (strain EbN1)</name>
    <dbReference type="NCBI Taxonomy" id="76114"/>
    <lineage>
        <taxon>Bacteria</taxon>
        <taxon>Pseudomonadati</taxon>
        <taxon>Pseudomonadota</taxon>
        <taxon>Betaproteobacteria</taxon>
        <taxon>Rhodocyclales</taxon>
        <taxon>Rhodocyclaceae</taxon>
        <taxon>Aromatoleum</taxon>
    </lineage>
</organism>
<keyword evidence="4 7" id="KW-0812">Transmembrane</keyword>
<dbReference type="OrthoDB" id="9803623at2"/>
<evidence type="ECO:0000256" key="4">
    <source>
        <dbReference type="ARBA" id="ARBA00022692"/>
    </source>
</evidence>